<organism evidence="2 3">
    <name type="scientific">Phialemonium thermophilum</name>
    <dbReference type="NCBI Taxonomy" id="223376"/>
    <lineage>
        <taxon>Eukaryota</taxon>
        <taxon>Fungi</taxon>
        <taxon>Dikarya</taxon>
        <taxon>Ascomycota</taxon>
        <taxon>Pezizomycotina</taxon>
        <taxon>Sordariomycetes</taxon>
        <taxon>Sordariomycetidae</taxon>
        <taxon>Cephalothecales</taxon>
        <taxon>Cephalothecaceae</taxon>
        <taxon>Phialemonium</taxon>
    </lineage>
</organism>
<sequence length="181" mass="18414">MAGESGWCWRNRVVSSASAACLLHRNLVIAADYLSFRSSSSKPKLGNLFFFPTEDANDPTSQSSSTLEIFLLLLSPQHSTRQSPPLPSRLLSPTLEPTTLPLGSGPGQDGEPSRGDAGLPAGVQGQANAPGLAKGAGRRRGRSPAATGNVAPGGGGRPPIQPPAPALGGWSPDGGSAAQPS</sequence>
<name>A0ABR3VUR9_9PEZI</name>
<feature type="compositionally biased region" description="Low complexity" evidence="1">
    <location>
        <begin position="88"/>
        <end position="103"/>
    </location>
</feature>
<proteinExistence type="predicted"/>
<dbReference type="EMBL" id="JAZHXJ010001121">
    <property type="protein sequence ID" value="KAL1845366.1"/>
    <property type="molecule type" value="Genomic_DNA"/>
</dbReference>
<evidence type="ECO:0000313" key="3">
    <source>
        <dbReference type="Proteomes" id="UP001586593"/>
    </source>
</evidence>
<accession>A0ABR3VUR9</accession>
<protein>
    <submittedName>
        <fullName evidence="2">Uncharacterized protein</fullName>
    </submittedName>
</protein>
<dbReference type="Proteomes" id="UP001586593">
    <property type="component" value="Unassembled WGS sequence"/>
</dbReference>
<comment type="caution">
    <text evidence="2">The sequence shown here is derived from an EMBL/GenBank/DDBJ whole genome shotgun (WGS) entry which is preliminary data.</text>
</comment>
<reference evidence="2 3" key="1">
    <citation type="journal article" date="2024" name="Commun. Biol.">
        <title>Comparative genomic analysis of thermophilic fungi reveals convergent evolutionary adaptations and gene losses.</title>
        <authorList>
            <person name="Steindorff A.S."/>
            <person name="Aguilar-Pontes M.V."/>
            <person name="Robinson A.J."/>
            <person name="Andreopoulos B."/>
            <person name="LaButti K."/>
            <person name="Kuo A."/>
            <person name="Mondo S."/>
            <person name="Riley R."/>
            <person name="Otillar R."/>
            <person name="Haridas S."/>
            <person name="Lipzen A."/>
            <person name="Grimwood J."/>
            <person name="Schmutz J."/>
            <person name="Clum A."/>
            <person name="Reid I.D."/>
            <person name="Moisan M.C."/>
            <person name="Butler G."/>
            <person name="Nguyen T.T.M."/>
            <person name="Dewar K."/>
            <person name="Conant G."/>
            <person name="Drula E."/>
            <person name="Henrissat B."/>
            <person name="Hansel C."/>
            <person name="Singer S."/>
            <person name="Hutchinson M.I."/>
            <person name="de Vries R.P."/>
            <person name="Natvig D.O."/>
            <person name="Powell A.J."/>
            <person name="Tsang A."/>
            <person name="Grigoriev I.V."/>
        </authorList>
    </citation>
    <scope>NUCLEOTIDE SEQUENCE [LARGE SCALE GENOMIC DNA]</scope>
    <source>
        <strain evidence="2 3">ATCC 24622</strain>
    </source>
</reference>
<evidence type="ECO:0000313" key="2">
    <source>
        <dbReference type="EMBL" id="KAL1845366.1"/>
    </source>
</evidence>
<gene>
    <name evidence="2" type="ORF">VTK73DRAFT_621</name>
</gene>
<evidence type="ECO:0000256" key="1">
    <source>
        <dbReference type="SAM" id="MobiDB-lite"/>
    </source>
</evidence>
<feature type="region of interest" description="Disordered" evidence="1">
    <location>
        <begin position="78"/>
        <end position="181"/>
    </location>
</feature>
<keyword evidence="3" id="KW-1185">Reference proteome</keyword>